<proteinExistence type="predicted"/>
<reference evidence="3" key="2">
    <citation type="submission" date="2016-01" db="EMBL/GenBank/DDBJ databases">
        <title>Draft Genome Sequence of Paenibacillus amylolyticus Heshi-A3 that Was Isolated from Fermented Rice Bran with Aging Salted Mackerel, Which Was Named Heshiko as Traditional Fermented Seafood in Japan.</title>
        <authorList>
            <person name="Akuzawa S."/>
            <person name="Nakagawa J."/>
            <person name="Kanekatsu T."/>
            <person name="Kubota E."/>
            <person name="Ohtake R."/>
            <person name="Suzuki T."/>
            <person name="Kanesaki Y."/>
        </authorList>
    </citation>
    <scope>NUCLEOTIDE SEQUENCE [LARGE SCALE GENOMIC DNA]</scope>
    <source>
        <strain evidence="3">Heshi-A3</strain>
    </source>
</reference>
<feature type="chain" id="PRO_5039451731" description="DUF3221 domain-containing protein" evidence="1">
    <location>
        <begin position="24"/>
        <end position="115"/>
    </location>
</feature>
<sequence length="115" mass="12973">MKLFKLPMILCVIVLLSILSACGADDIIRGKSDNWNIALQRSTGIYTITYIGDEKRIKDFVFDLTGNNLSQQGKSLEEEGVPFTMSGTITETEKMKNPITFKMSWNNQSEIVTFE</sequence>
<evidence type="ECO:0000313" key="3">
    <source>
        <dbReference type="Proteomes" id="UP000069697"/>
    </source>
</evidence>
<accession>A0A124DX70</accession>
<evidence type="ECO:0000256" key="1">
    <source>
        <dbReference type="SAM" id="SignalP"/>
    </source>
</evidence>
<keyword evidence="1" id="KW-0732">Signal</keyword>
<gene>
    <name evidence="2" type="ORF">PAHA3_0209</name>
</gene>
<dbReference type="Proteomes" id="UP000069697">
    <property type="component" value="Unassembled WGS sequence"/>
</dbReference>
<feature type="signal peptide" evidence="1">
    <location>
        <begin position="1"/>
        <end position="23"/>
    </location>
</feature>
<reference evidence="2 3" key="1">
    <citation type="journal article" date="2016" name="Genome Announc.">
        <title>Draft Genome Sequence of Paenibacillus amylolyticus Heshi-A3, Isolated from Fermented Rice Bran in a Japanese Fermented Seafood Dish.</title>
        <authorList>
            <person name="Akuzawa S."/>
            <person name="Nagaoka J."/>
            <person name="Kanekatsu M."/>
            <person name="Kubota E."/>
            <person name="Ohtake R."/>
            <person name="Suzuki T."/>
            <person name="Kanesaki Y."/>
        </authorList>
    </citation>
    <scope>NUCLEOTIDE SEQUENCE [LARGE SCALE GENOMIC DNA]</scope>
    <source>
        <strain evidence="2 3">Heshi-A3</strain>
    </source>
</reference>
<evidence type="ECO:0008006" key="4">
    <source>
        <dbReference type="Google" id="ProtNLM"/>
    </source>
</evidence>
<dbReference type="RefSeq" id="WP_062833076.1">
    <property type="nucleotide sequence ID" value="NZ_BCNV01000001.1"/>
</dbReference>
<dbReference type="EMBL" id="BCNV01000001">
    <property type="protein sequence ID" value="GAS80145.1"/>
    <property type="molecule type" value="Genomic_DNA"/>
</dbReference>
<evidence type="ECO:0000313" key="2">
    <source>
        <dbReference type="EMBL" id="GAS80145.1"/>
    </source>
</evidence>
<name>A0A124DX70_PAEAM</name>
<protein>
    <recommendedName>
        <fullName evidence="4">DUF3221 domain-containing protein</fullName>
    </recommendedName>
</protein>
<dbReference type="AlphaFoldDB" id="A0A124DX70"/>
<organism evidence="2 3">
    <name type="scientific">Paenibacillus amylolyticus</name>
    <dbReference type="NCBI Taxonomy" id="1451"/>
    <lineage>
        <taxon>Bacteria</taxon>
        <taxon>Bacillati</taxon>
        <taxon>Bacillota</taxon>
        <taxon>Bacilli</taxon>
        <taxon>Bacillales</taxon>
        <taxon>Paenibacillaceae</taxon>
        <taxon>Paenibacillus</taxon>
    </lineage>
</organism>
<dbReference type="PROSITE" id="PS51257">
    <property type="entry name" value="PROKAR_LIPOPROTEIN"/>
    <property type="match status" value="1"/>
</dbReference>
<comment type="caution">
    <text evidence="2">The sequence shown here is derived from an EMBL/GenBank/DDBJ whole genome shotgun (WGS) entry which is preliminary data.</text>
</comment>